<name>A0A4Y8LQV5_9BACL</name>
<dbReference type="PRINTS" id="PR00032">
    <property type="entry name" value="HTHARAC"/>
</dbReference>
<keyword evidence="3 8" id="KW-0597">Phosphoprotein</keyword>
<dbReference type="PROSITE" id="PS50110">
    <property type="entry name" value="RESPONSE_REGULATORY"/>
    <property type="match status" value="1"/>
</dbReference>
<proteinExistence type="predicted"/>
<keyword evidence="12" id="KW-1185">Reference proteome</keyword>
<dbReference type="AlphaFoldDB" id="A0A4Y8LQV5"/>
<evidence type="ECO:0000256" key="3">
    <source>
        <dbReference type="ARBA" id="ARBA00022553"/>
    </source>
</evidence>
<gene>
    <name evidence="11" type="ORF">E2980_18275</name>
</gene>
<dbReference type="Pfam" id="PF17853">
    <property type="entry name" value="GGDEF_2"/>
    <property type="match status" value="1"/>
</dbReference>
<keyword evidence="6" id="KW-0238">DNA-binding</keyword>
<dbReference type="SUPFAM" id="SSF46689">
    <property type="entry name" value="Homeodomain-like"/>
    <property type="match status" value="1"/>
</dbReference>
<keyword evidence="4" id="KW-0902">Two-component regulatory system</keyword>
<evidence type="ECO:0000256" key="8">
    <source>
        <dbReference type="PROSITE-ProRule" id="PRU00169"/>
    </source>
</evidence>
<evidence type="ECO:0000256" key="5">
    <source>
        <dbReference type="ARBA" id="ARBA00023015"/>
    </source>
</evidence>
<evidence type="ECO:0000259" key="9">
    <source>
        <dbReference type="PROSITE" id="PS01124"/>
    </source>
</evidence>
<dbReference type="SUPFAM" id="SSF52172">
    <property type="entry name" value="CheY-like"/>
    <property type="match status" value="1"/>
</dbReference>
<dbReference type="RefSeq" id="WP_135153678.1">
    <property type="nucleotide sequence ID" value="NZ_SOMN01000031.1"/>
</dbReference>
<comment type="subcellular location">
    <subcellularLocation>
        <location evidence="1">Cytoplasm</location>
    </subcellularLocation>
</comment>
<evidence type="ECO:0000256" key="6">
    <source>
        <dbReference type="ARBA" id="ARBA00023125"/>
    </source>
</evidence>
<feature type="modified residue" description="4-aspartylphosphate" evidence="8">
    <location>
        <position position="55"/>
    </location>
</feature>
<dbReference type="PANTHER" id="PTHR42713">
    <property type="entry name" value="HISTIDINE KINASE-RELATED"/>
    <property type="match status" value="1"/>
</dbReference>
<dbReference type="InterPro" id="IPR009057">
    <property type="entry name" value="Homeodomain-like_sf"/>
</dbReference>
<sequence>MYKVLIVDDEPLFLDFLRTVLNWESLGFAICGEARDGQKALELTRKTFPDVVLVDINMPNMDGMELSQRLKQNDPDMAIVMVTGNAEFQYARDALRIGVEDYILKPFDSDELFLTMVKIKSYLQRTREYRQRDRDHVLWLREQFLNMLISTNLSITEAETRGQMQRFGIPAESGRYAVITVEIDHLYKRWSDHKEILLWKNTVSNLLHEIIAWPGQNIVFFGPEDRIVSLFQPTPDCPDPTGETESLQRLCDMVKKHFKFSVTVGVGSLQFGYTGIRASYMESMAALQSKIILGTGGVIRYQDSDRTPHGFYSSEINEKMMLALRLKDENEMKQLLEEVFRYVREQRLSAEMTYVTVFGLVSICLSHIVASGKDIGAVLGDGFSPYQELQQQETLDKTYHWVEQISLKTLQINNDDNKPSRSRKVFEEAKLLIEQNFRDPGFNVEEITKQIFINGSYLRKIFHKEASMSVSEYITHTRMQRAKELILRKQVSVTAIAEMTGYSDPGYFSKCFKKHVGVTPSEYEAQSKAGNSANFTNV</sequence>
<accession>A0A4Y8LQV5</accession>
<dbReference type="InterPro" id="IPR020449">
    <property type="entry name" value="Tscrpt_reg_AraC-type_HTH"/>
</dbReference>
<keyword evidence="5" id="KW-0805">Transcription regulation</keyword>
<dbReference type="InterPro" id="IPR001789">
    <property type="entry name" value="Sig_transdc_resp-reg_receiver"/>
</dbReference>
<evidence type="ECO:0000256" key="7">
    <source>
        <dbReference type="ARBA" id="ARBA00023163"/>
    </source>
</evidence>
<keyword evidence="7" id="KW-0804">Transcription</keyword>
<dbReference type="InterPro" id="IPR011006">
    <property type="entry name" value="CheY-like_superfamily"/>
</dbReference>
<dbReference type="GO" id="GO:0000160">
    <property type="term" value="P:phosphorelay signal transduction system"/>
    <property type="evidence" value="ECO:0007669"/>
    <property type="project" value="UniProtKB-KW"/>
</dbReference>
<dbReference type="EMBL" id="SOMN01000031">
    <property type="protein sequence ID" value="TFE23778.1"/>
    <property type="molecule type" value="Genomic_DNA"/>
</dbReference>
<evidence type="ECO:0000313" key="11">
    <source>
        <dbReference type="EMBL" id="TFE23778.1"/>
    </source>
</evidence>
<comment type="caution">
    <text evidence="11">The sequence shown here is derived from an EMBL/GenBank/DDBJ whole genome shotgun (WGS) entry which is preliminary data.</text>
</comment>
<evidence type="ECO:0000259" key="10">
    <source>
        <dbReference type="PROSITE" id="PS50110"/>
    </source>
</evidence>
<dbReference type="Pfam" id="PF12833">
    <property type="entry name" value="HTH_18"/>
    <property type="match status" value="1"/>
</dbReference>
<dbReference type="SMART" id="SM00342">
    <property type="entry name" value="HTH_ARAC"/>
    <property type="match status" value="1"/>
</dbReference>
<evidence type="ECO:0000256" key="2">
    <source>
        <dbReference type="ARBA" id="ARBA00022490"/>
    </source>
</evidence>
<dbReference type="OrthoDB" id="9794370at2"/>
<feature type="domain" description="Response regulatory" evidence="10">
    <location>
        <begin position="3"/>
        <end position="120"/>
    </location>
</feature>
<organism evidence="11 12">
    <name type="scientific">Cohnella luojiensis</name>
    <dbReference type="NCBI Taxonomy" id="652876"/>
    <lineage>
        <taxon>Bacteria</taxon>
        <taxon>Bacillati</taxon>
        <taxon>Bacillota</taxon>
        <taxon>Bacilli</taxon>
        <taxon>Bacillales</taxon>
        <taxon>Paenibacillaceae</taxon>
        <taxon>Cohnella</taxon>
    </lineage>
</organism>
<dbReference type="Proteomes" id="UP000297900">
    <property type="component" value="Unassembled WGS sequence"/>
</dbReference>
<evidence type="ECO:0000256" key="4">
    <source>
        <dbReference type="ARBA" id="ARBA00023012"/>
    </source>
</evidence>
<dbReference type="PANTHER" id="PTHR42713:SF3">
    <property type="entry name" value="TRANSCRIPTIONAL REGULATORY PROTEIN HPTR"/>
    <property type="match status" value="1"/>
</dbReference>
<dbReference type="Pfam" id="PF00072">
    <property type="entry name" value="Response_reg"/>
    <property type="match status" value="1"/>
</dbReference>
<dbReference type="GO" id="GO:0043565">
    <property type="term" value="F:sequence-specific DNA binding"/>
    <property type="evidence" value="ECO:0007669"/>
    <property type="project" value="InterPro"/>
</dbReference>
<dbReference type="SMART" id="SM00448">
    <property type="entry name" value="REC"/>
    <property type="match status" value="1"/>
</dbReference>
<feature type="domain" description="HTH araC/xylS-type" evidence="9">
    <location>
        <begin position="427"/>
        <end position="526"/>
    </location>
</feature>
<protein>
    <submittedName>
        <fullName evidence="11">Response regulator</fullName>
    </submittedName>
</protein>
<dbReference type="Gene3D" id="3.40.50.2300">
    <property type="match status" value="1"/>
</dbReference>
<dbReference type="InterPro" id="IPR041522">
    <property type="entry name" value="CdaR_GGDEF"/>
</dbReference>
<dbReference type="GO" id="GO:0005737">
    <property type="term" value="C:cytoplasm"/>
    <property type="evidence" value="ECO:0007669"/>
    <property type="project" value="UniProtKB-SubCell"/>
</dbReference>
<keyword evidence="2" id="KW-0963">Cytoplasm</keyword>
<dbReference type="InterPro" id="IPR018062">
    <property type="entry name" value="HTH_AraC-typ_CS"/>
</dbReference>
<dbReference type="Gene3D" id="1.10.10.60">
    <property type="entry name" value="Homeodomain-like"/>
    <property type="match status" value="2"/>
</dbReference>
<dbReference type="InterPro" id="IPR051552">
    <property type="entry name" value="HptR"/>
</dbReference>
<dbReference type="GO" id="GO:0003700">
    <property type="term" value="F:DNA-binding transcription factor activity"/>
    <property type="evidence" value="ECO:0007669"/>
    <property type="project" value="InterPro"/>
</dbReference>
<evidence type="ECO:0000256" key="1">
    <source>
        <dbReference type="ARBA" id="ARBA00004496"/>
    </source>
</evidence>
<evidence type="ECO:0000313" key="12">
    <source>
        <dbReference type="Proteomes" id="UP000297900"/>
    </source>
</evidence>
<dbReference type="CDD" id="cd17536">
    <property type="entry name" value="REC_YesN-like"/>
    <property type="match status" value="1"/>
</dbReference>
<dbReference type="InterPro" id="IPR018060">
    <property type="entry name" value="HTH_AraC"/>
</dbReference>
<dbReference type="PROSITE" id="PS00041">
    <property type="entry name" value="HTH_ARAC_FAMILY_1"/>
    <property type="match status" value="1"/>
</dbReference>
<dbReference type="PROSITE" id="PS01124">
    <property type="entry name" value="HTH_ARAC_FAMILY_2"/>
    <property type="match status" value="1"/>
</dbReference>
<reference evidence="11 12" key="1">
    <citation type="submission" date="2019-03" db="EMBL/GenBank/DDBJ databases">
        <title>Cohnella endophytica sp. nov., a novel endophytic bacterium isolated from bark of Sonneratia apetala.</title>
        <authorList>
            <person name="Tuo L."/>
        </authorList>
    </citation>
    <scope>NUCLEOTIDE SEQUENCE [LARGE SCALE GENOMIC DNA]</scope>
    <source>
        <strain evidence="11 12">CCTCC AB 208254</strain>
    </source>
</reference>